<feature type="chain" id="PRO_5004192644" evidence="1">
    <location>
        <begin position="25"/>
        <end position="404"/>
    </location>
</feature>
<keyword evidence="3" id="KW-1185">Reference proteome</keyword>
<dbReference type="Proteomes" id="UP000005695">
    <property type="component" value="Unassembled WGS sequence"/>
</dbReference>
<gene>
    <name evidence="2" type="ORF">Dace_0362</name>
</gene>
<feature type="signal peptide" evidence="1">
    <location>
        <begin position="1"/>
        <end position="24"/>
    </location>
</feature>
<keyword evidence="1" id="KW-0732">Signal</keyword>
<name>Q1JWC0_DESA6</name>
<evidence type="ECO:0000313" key="3">
    <source>
        <dbReference type="Proteomes" id="UP000005695"/>
    </source>
</evidence>
<dbReference type="AlphaFoldDB" id="Q1JWC0"/>
<reference evidence="2" key="2">
    <citation type="submission" date="2006-05" db="EMBL/GenBank/DDBJ databases">
        <title>Sequencing of the draft genome and assembly of Desulfuromonas acetoxidans DSM 684.</title>
        <authorList>
            <consortium name="US DOE Joint Genome Institute (JGI-PGF)"/>
            <person name="Copeland A."/>
            <person name="Lucas S."/>
            <person name="Lapidus A."/>
            <person name="Barry K."/>
            <person name="Detter J.C."/>
            <person name="Glavina del Rio T."/>
            <person name="Hammon N."/>
            <person name="Israni S."/>
            <person name="Dalin E."/>
            <person name="Tice H."/>
            <person name="Bruce D."/>
            <person name="Pitluck S."/>
            <person name="Richardson P."/>
        </authorList>
    </citation>
    <scope>NUCLEOTIDE SEQUENCE [LARGE SCALE GENOMIC DNA]</scope>
    <source>
        <strain evidence="2">DSM 684</strain>
    </source>
</reference>
<comment type="caution">
    <text evidence="2">The sequence shown here is derived from an EMBL/GenBank/DDBJ whole genome shotgun (WGS) entry which is preliminary data.</text>
</comment>
<proteinExistence type="predicted"/>
<dbReference type="RefSeq" id="WP_006002539.1">
    <property type="nucleotide sequence ID" value="NZ_AAEW02000022.1"/>
</dbReference>
<dbReference type="EMBL" id="AAEW02000022">
    <property type="protein sequence ID" value="EAT14563.1"/>
    <property type="molecule type" value="Genomic_DNA"/>
</dbReference>
<protein>
    <submittedName>
        <fullName evidence="2">Uncharacterized protein</fullName>
    </submittedName>
</protein>
<reference evidence="2" key="1">
    <citation type="submission" date="2006-05" db="EMBL/GenBank/DDBJ databases">
        <title>Annotation of the draft genome assembly of Desulfuromonas acetoxidans DSM 684.</title>
        <authorList>
            <consortium name="US DOE Joint Genome Institute (JGI-ORNL)"/>
            <person name="Larimer F."/>
            <person name="Land M."/>
            <person name="Hauser L."/>
        </authorList>
    </citation>
    <scope>NUCLEOTIDE SEQUENCE [LARGE SCALE GENOMIC DNA]</scope>
    <source>
        <strain evidence="2">DSM 684</strain>
    </source>
</reference>
<evidence type="ECO:0000256" key="1">
    <source>
        <dbReference type="SAM" id="SignalP"/>
    </source>
</evidence>
<evidence type="ECO:0000313" key="2">
    <source>
        <dbReference type="EMBL" id="EAT14563.1"/>
    </source>
</evidence>
<organism evidence="2 3">
    <name type="scientific">Desulfuromonas acetoxidans (strain DSM 684 / 11070)</name>
    <dbReference type="NCBI Taxonomy" id="281689"/>
    <lineage>
        <taxon>Bacteria</taxon>
        <taxon>Pseudomonadati</taxon>
        <taxon>Thermodesulfobacteriota</taxon>
        <taxon>Desulfuromonadia</taxon>
        <taxon>Desulfuromonadales</taxon>
        <taxon>Desulfuromonadaceae</taxon>
        <taxon>Desulfuromonas</taxon>
    </lineage>
</organism>
<sequence>MKCWLRLFLCVAILSTVGFPLNSALGITVSGRSSTEFEWYDTGDGDTAVPFYQYMLLNVHDIDNNGLAFRGYGRLADDLADEADVDSRLYYAYLEKKDLIEDLDVRFGRQFISTTAGASIMDGLYMEYSGWGDVDITVFGGGDVAYYDGYNAKDLIAGIEVRRTFMDDLNLGLSYLQKWDHSELANELFGLDVDYDFKDMLYVYSETQFNYLANAVSYFLGGAKYHRSDNWSVRAEYLYSLPVFSSTSIYSVFAVDEYEELFVEYEQRLMPGLRAFVNYAREMYEYDADADVFEVGIEKIRTGRFSGYVIGTWREDPDGQDLAGVKVYAAATINNRFQAGAGVHLDVMERYLDEDEDETTNSRIWVDGTVTFNRKINLQAKVERVESDLWDEYYRGRVRLNVRF</sequence>
<dbReference type="OrthoDB" id="238539at2"/>
<accession>Q1JWC0</accession>
<dbReference type="SUPFAM" id="SSF56935">
    <property type="entry name" value="Porins"/>
    <property type="match status" value="1"/>
</dbReference>